<evidence type="ECO:0000313" key="1">
    <source>
        <dbReference type="EMBL" id="CAB1437930.1"/>
    </source>
</evidence>
<reference evidence="1" key="1">
    <citation type="submission" date="2020-03" db="EMBL/GenBank/DDBJ databases">
        <authorList>
            <person name="Weist P."/>
        </authorList>
    </citation>
    <scope>NUCLEOTIDE SEQUENCE</scope>
</reference>
<protein>
    <submittedName>
        <fullName evidence="1">Uncharacterized protein</fullName>
    </submittedName>
</protein>
<name>A0A9N7UW13_PLEPL</name>
<evidence type="ECO:0000313" key="2">
    <source>
        <dbReference type="Proteomes" id="UP001153269"/>
    </source>
</evidence>
<organism evidence="1 2">
    <name type="scientific">Pleuronectes platessa</name>
    <name type="common">European plaice</name>
    <dbReference type="NCBI Taxonomy" id="8262"/>
    <lineage>
        <taxon>Eukaryota</taxon>
        <taxon>Metazoa</taxon>
        <taxon>Chordata</taxon>
        <taxon>Craniata</taxon>
        <taxon>Vertebrata</taxon>
        <taxon>Euteleostomi</taxon>
        <taxon>Actinopterygii</taxon>
        <taxon>Neopterygii</taxon>
        <taxon>Teleostei</taxon>
        <taxon>Neoteleostei</taxon>
        <taxon>Acanthomorphata</taxon>
        <taxon>Carangaria</taxon>
        <taxon>Pleuronectiformes</taxon>
        <taxon>Pleuronectoidei</taxon>
        <taxon>Pleuronectidae</taxon>
        <taxon>Pleuronectes</taxon>
    </lineage>
</organism>
<proteinExistence type="predicted"/>
<accession>A0A9N7UW13</accession>
<keyword evidence="2" id="KW-1185">Reference proteome</keyword>
<comment type="caution">
    <text evidence="1">The sequence shown here is derived from an EMBL/GenBank/DDBJ whole genome shotgun (WGS) entry which is preliminary data.</text>
</comment>
<dbReference type="Proteomes" id="UP001153269">
    <property type="component" value="Unassembled WGS sequence"/>
</dbReference>
<sequence length="160" mass="17200">MALDERANASRAPTARLARELTLAGEPVTQQCGRMLLLRQLKLPLLPTARLHWGTGALAARLSAQLTAAAAGCEHVAAWHQDTSAGMKPLLLRPPRAPPVFSVATLASSLAHYLKPGKDPVIFSIRSLCLTGCLHWWWSGGMGENRAGWEEAKEGGMVES</sequence>
<dbReference type="EMBL" id="CADEAL010002090">
    <property type="protein sequence ID" value="CAB1437930.1"/>
    <property type="molecule type" value="Genomic_DNA"/>
</dbReference>
<gene>
    <name evidence="1" type="ORF">PLEPLA_LOCUS25910</name>
</gene>
<dbReference type="AlphaFoldDB" id="A0A9N7UW13"/>